<dbReference type="RefSeq" id="WP_186768495.1">
    <property type="nucleotide sequence ID" value="NZ_JACOMF010000001.1"/>
</dbReference>
<proteinExistence type="predicted"/>
<reference evidence="1" key="1">
    <citation type="submission" date="2020-08" db="EMBL/GenBank/DDBJ databases">
        <authorList>
            <person name="Hu Y."/>
            <person name="Nguyen S.V."/>
            <person name="Li F."/>
            <person name="Fanning S."/>
        </authorList>
    </citation>
    <scope>NUCLEOTIDE SEQUENCE</scope>
    <source>
        <strain evidence="1">SYSU D8009</strain>
    </source>
</reference>
<evidence type="ECO:0000313" key="2">
    <source>
        <dbReference type="Proteomes" id="UP000600101"/>
    </source>
</evidence>
<comment type="caution">
    <text evidence="1">The sequence shown here is derived from an EMBL/GenBank/DDBJ whole genome shotgun (WGS) entry which is preliminary data.</text>
</comment>
<evidence type="ECO:0000313" key="1">
    <source>
        <dbReference type="EMBL" id="MBC4013715.1"/>
    </source>
</evidence>
<gene>
    <name evidence="1" type="ORF">H7965_00140</name>
</gene>
<dbReference type="EMBL" id="JACOMF010000001">
    <property type="protein sequence ID" value="MBC4013715.1"/>
    <property type="molecule type" value="Genomic_DNA"/>
</dbReference>
<keyword evidence="2" id="KW-1185">Reference proteome</keyword>
<organism evidence="1 2">
    <name type="scientific">Siccirubricoccus deserti</name>
    <dbReference type="NCBI Taxonomy" id="2013562"/>
    <lineage>
        <taxon>Bacteria</taxon>
        <taxon>Pseudomonadati</taxon>
        <taxon>Pseudomonadota</taxon>
        <taxon>Alphaproteobacteria</taxon>
        <taxon>Acetobacterales</taxon>
        <taxon>Roseomonadaceae</taxon>
        <taxon>Siccirubricoccus</taxon>
    </lineage>
</organism>
<name>A0A9X0QU69_9PROT</name>
<sequence length="74" mass="7722">MPQAKSPKEALEEAIERYRSAFGAEALPCLCCVTDAAKAVAAAMLEHAVCTRRALRYGQVSAALGQTTPLGGSL</sequence>
<dbReference type="Proteomes" id="UP000600101">
    <property type="component" value="Unassembled WGS sequence"/>
</dbReference>
<protein>
    <submittedName>
        <fullName evidence="1">Uncharacterized protein</fullName>
    </submittedName>
</protein>
<dbReference type="AlphaFoldDB" id="A0A9X0QU69"/>
<accession>A0A9X0QU69</accession>